<dbReference type="AlphaFoldDB" id="A0A1H1ZBV3"/>
<protein>
    <submittedName>
        <fullName evidence="1">Uncharacterized protein</fullName>
    </submittedName>
</protein>
<dbReference type="Proteomes" id="UP000243359">
    <property type="component" value="Chromosome I"/>
</dbReference>
<dbReference type="RefSeq" id="WP_090351861.1">
    <property type="nucleotide sequence ID" value="NZ_LT629751.1"/>
</dbReference>
<evidence type="ECO:0000313" key="2">
    <source>
        <dbReference type="Proteomes" id="UP000243359"/>
    </source>
</evidence>
<evidence type="ECO:0000313" key="1">
    <source>
        <dbReference type="EMBL" id="SDT30972.1"/>
    </source>
</evidence>
<proteinExistence type="predicted"/>
<dbReference type="STRING" id="1392877.SAMN05216221_4176"/>
<name>A0A1H1ZBV3_9PSED</name>
<reference evidence="2" key="1">
    <citation type="submission" date="2016-10" db="EMBL/GenBank/DDBJ databases">
        <authorList>
            <person name="Varghese N."/>
            <person name="Submissions S."/>
        </authorList>
    </citation>
    <scope>NUCLEOTIDE SEQUENCE [LARGE SCALE GENOMIC DNA]</scope>
    <source>
        <strain evidence="2">KCTC 32247</strain>
    </source>
</reference>
<dbReference type="EMBL" id="LT629751">
    <property type="protein sequence ID" value="SDT30972.1"/>
    <property type="molecule type" value="Genomic_DNA"/>
</dbReference>
<keyword evidence="2" id="KW-1185">Reference proteome</keyword>
<sequence length="84" mass="9026">MMHADLIDQEDFRERLVALGLSIPPGSSAQQACELAVSGLDSVRAKALRRLIEELLAGSATLLPAVREAINKQLLPALVAQQVH</sequence>
<dbReference type="OrthoDB" id="6169664at2"/>
<accession>A0A1H1ZBV3</accession>
<organism evidence="1 2">
    <name type="scientific">Pseudomonas oryzae</name>
    <dbReference type="NCBI Taxonomy" id="1392877"/>
    <lineage>
        <taxon>Bacteria</taxon>
        <taxon>Pseudomonadati</taxon>
        <taxon>Pseudomonadota</taxon>
        <taxon>Gammaproteobacteria</taxon>
        <taxon>Pseudomonadales</taxon>
        <taxon>Pseudomonadaceae</taxon>
        <taxon>Pseudomonas</taxon>
    </lineage>
</organism>
<gene>
    <name evidence="1" type="ORF">SAMN05216221_4176</name>
</gene>